<evidence type="ECO:0000313" key="1">
    <source>
        <dbReference type="EMBL" id="KAJ7515991.1"/>
    </source>
</evidence>
<accession>A0ACC2AEU7</accession>
<organism evidence="1 2">
    <name type="scientific">Diphasiastrum complanatum</name>
    <name type="common">Issler's clubmoss</name>
    <name type="synonym">Lycopodium complanatum</name>
    <dbReference type="NCBI Taxonomy" id="34168"/>
    <lineage>
        <taxon>Eukaryota</taxon>
        <taxon>Viridiplantae</taxon>
        <taxon>Streptophyta</taxon>
        <taxon>Embryophyta</taxon>
        <taxon>Tracheophyta</taxon>
        <taxon>Lycopodiopsida</taxon>
        <taxon>Lycopodiales</taxon>
        <taxon>Lycopodiaceae</taxon>
        <taxon>Lycopodioideae</taxon>
        <taxon>Diphasiastrum</taxon>
    </lineage>
</organism>
<dbReference type="EMBL" id="CM055113">
    <property type="protein sequence ID" value="KAJ7515991.1"/>
    <property type="molecule type" value="Genomic_DNA"/>
</dbReference>
<evidence type="ECO:0000313" key="2">
    <source>
        <dbReference type="Proteomes" id="UP001162992"/>
    </source>
</evidence>
<keyword evidence="2" id="KW-1185">Reference proteome</keyword>
<reference evidence="2" key="1">
    <citation type="journal article" date="2024" name="Proc. Natl. Acad. Sci. U.S.A.">
        <title>Extraordinary preservation of gene collinearity over three hundred million years revealed in homosporous lycophytes.</title>
        <authorList>
            <person name="Li C."/>
            <person name="Wickell D."/>
            <person name="Kuo L.Y."/>
            <person name="Chen X."/>
            <person name="Nie B."/>
            <person name="Liao X."/>
            <person name="Peng D."/>
            <person name="Ji J."/>
            <person name="Jenkins J."/>
            <person name="Williams M."/>
            <person name="Shu S."/>
            <person name="Plott C."/>
            <person name="Barry K."/>
            <person name="Rajasekar S."/>
            <person name="Grimwood J."/>
            <person name="Han X."/>
            <person name="Sun S."/>
            <person name="Hou Z."/>
            <person name="He W."/>
            <person name="Dai G."/>
            <person name="Sun C."/>
            <person name="Schmutz J."/>
            <person name="Leebens-Mack J.H."/>
            <person name="Li F.W."/>
            <person name="Wang L."/>
        </authorList>
    </citation>
    <scope>NUCLEOTIDE SEQUENCE [LARGE SCALE GENOMIC DNA]</scope>
    <source>
        <strain evidence="2">cv. PW_Plant_1</strain>
    </source>
</reference>
<gene>
    <name evidence="1" type="ORF">O6H91_22G037600</name>
</gene>
<proteinExistence type="predicted"/>
<dbReference type="Proteomes" id="UP001162992">
    <property type="component" value="Chromosome 22"/>
</dbReference>
<comment type="caution">
    <text evidence="1">The sequence shown here is derived from an EMBL/GenBank/DDBJ whole genome shotgun (WGS) entry which is preliminary data.</text>
</comment>
<name>A0ACC2AEU7_DIPCM</name>
<protein>
    <submittedName>
        <fullName evidence="1">Uncharacterized protein</fullName>
    </submittedName>
</protein>
<sequence>MLRTLLPVPAFLKLFLRQWPLSAERAYTRSYGICVVLPVTMEVVITTTDHSKLKYNQGGGGQIIGHHQLKLRKYLKFRKRLILFIQTKNFGYGCWSPPIEEVPKAMAEIQRTLRETPAGKHIIKLYQSHRKEVIGQALRVT</sequence>